<evidence type="ECO:0000256" key="5">
    <source>
        <dbReference type="ARBA" id="ARBA00022729"/>
    </source>
</evidence>
<dbReference type="PANTHER" id="PTHR16631:SF16">
    <property type="entry name" value="GPI-ANCHORED CELL WALL BETA-1,3-ENDOGLUCANASE EGLC"/>
    <property type="match status" value="1"/>
</dbReference>
<evidence type="ECO:0000256" key="9">
    <source>
        <dbReference type="SAM" id="SignalP"/>
    </source>
</evidence>
<comment type="caution">
    <text evidence="10">The sequence shown here is derived from an EMBL/GenBank/DDBJ whole genome shotgun (WGS) entry which is preliminary data.</text>
</comment>
<evidence type="ECO:0000313" key="10">
    <source>
        <dbReference type="EMBL" id="KAK5626170.1"/>
    </source>
</evidence>
<keyword evidence="4" id="KW-0964">Secreted</keyword>
<dbReference type="InterPro" id="IPR017853">
    <property type="entry name" value="GH"/>
</dbReference>
<reference evidence="10 11" key="1">
    <citation type="submission" date="2023-10" db="EMBL/GenBank/DDBJ databases">
        <title>Draft genome sequence of Xylaria bambusicola isolate GMP-LS, the root and basal stem rot pathogen of sugarcane in Indonesia.</title>
        <authorList>
            <person name="Selvaraj P."/>
            <person name="Muralishankar V."/>
            <person name="Muruganantham S."/>
            <person name="Sp S."/>
            <person name="Haryani S."/>
            <person name="Lau K.J.X."/>
            <person name="Naqvi N.I."/>
        </authorList>
    </citation>
    <scope>NUCLEOTIDE SEQUENCE [LARGE SCALE GENOMIC DNA]</scope>
    <source>
        <strain evidence="10">GMP-LS</strain>
    </source>
</reference>
<evidence type="ECO:0000256" key="8">
    <source>
        <dbReference type="SAM" id="MobiDB-lite"/>
    </source>
</evidence>
<evidence type="ECO:0000256" key="6">
    <source>
        <dbReference type="ARBA" id="ARBA00022801"/>
    </source>
</evidence>
<name>A0AAN7U651_9PEZI</name>
<evidence type="ECO:0000256" key="1">
    <source>
        <dbReference type="ARBA" id="ARBA00004191"/>
    </source>
</evidence>
<gene>
    <name evidence="10" type="ORF">RRF57_001885</name>
</gene>
<dbReference type="GO" id="GO:0005576">
    <property type="term" value="C:extracellular region"/>
    <property type="evidence" value="ECO:0007669"/>
    <property type="project" value="TreeGrafter"/>
</dbReference>
<dbReference type="GO" id="GO:0009277">
    <property type="term" value="C:fungal-type cell wall"/>
    <property type="evidence" value="ECO:0007669"/>
    <property type="project" value="TreeGrafter"/>
</dbReference>
<dbReference type="GO" id="GO:0009986">
    <property type="term" value="C:cell surface"/>
    <property type="evidence" value="ECO:0007669"/>
    <property type="project" value="TreeGrafter"/>
</dbReference>
<dbReference type="AlphaFoldDB" id="A0AAN7U651"/>
<comment type="subcellular location">
    <subcellularLocation>
        <location evidence="1">Secreted</location>
        <location evidence="1">Cell wall</location>
    </subcellularLocation>
</comment>
<evidence type="ECO:0000256" key="2">
    <source>
        <dbReference type="ARBA" id="ARBA00008773"/>
    </source>
</evidence>
<dbReference type="GO" id="GO:0042973">
    <property type="term" value="F:glucan endo-1,3-beta-D-glucosidase activity"/>
    <property type="evidence" value="ECO:0007669"/>
    <property type="project" value="TreeGrafter"/>
</dbReference>
<dbReference type="Gene3D" id="3.20.20.80">
    <property type="entry name" value="Glycosidases"/>
    <property type="match status" value="1"/>
</dbReference>
<dbReference type="EMBL" id="JAWHQM010000003">
    <property type="protein sequence ID" value="KAK5626170.1"/>
    <property type="molecule type" value="Genomic_DNA"/>
</dbReference>
<dbReference type="PANTHER" id="PTHR16631">
    <property type="entry name" value="GLUCAN 1,3-BETA-GLUCOSIDASE"/>
    <property type="match status" value="1"/>
</dbReference>
<organism evidence="10 11">
    <name type="scientific">Xylaria bambusicola</name>
    <dbReference type="NCBI Taxonomy" id="326684"/>
    <lineage>
        <taxon>Eukaryota</taxon>
        <taxon>Fungi</taxon>
        <taxon>Dikarya</taxon>
        <taxon>Ascomycota</taxon>
        <taxon>Pezizomycotina</taxon>
        <taxon>Sordariomycetes</taxon>
        <taxon>Xylariomycetidae</taxon>
        <taxon>Xylariales</taxon>
        <taxon>Xylariaceae</taxon>
        <taxon>Xylaria</taxon>
    </lineage>
</organism>
<sequence>MRVSTTSALAVGAFATLGSAAENYLGFNSGATKPDNSAKFKEDFLAEFTTAQGLKGAPGKFDAVRLYTNVQAYSTNDPIEAFDAAVETKTKILLGVWTSGTDSIENEMTALKNALKKHGKDLSDLIIGVSIGSEDLYRISVTGLKNDPDGVGAGPDVITKFIKEFKAEFADSAISNVPIGHVDTWDAWTNGTNKAVIDAVDWIGVDEYPYYESSKENNIKNAGTLFDNAYDAAAAAAGGKPVWVTETGYPYTGIKWGDAVASVDNAEYYWQEVGCRRLFNKTPTFWYNLRDSNGANKQSFAITDNLSTTPRFNLTCPDTFDTPSSTSSSAGTSTGTATSKGTSTAILALMLHLPASSLPPPPRALGQDPTLAPTLPPRLEPRVVLLARLPCLATVLHHSPWVPPSSLPYSAPSLPSSRHPTQRP</sequence>
<dbReference type="InterPro" id="IPR000490">
    <property type="entry name" value="Glyco_hydro_17"/>
</dbReference>
<accession>A0AAN7U651</accession>
<evidence type="ECO:0000256" key="7">
    <source>
        <dbReference type="RuleBase" id="RU004335"/>
    </source>
</evidence>
<protein>
    <recommendedName>
        <fullName evidence="12">Glucan endo-1,3-beta-glucosidase eglC</fullName>
    </recommendedName>
</protein>
<dbReference type="InterPro" id="IPR050732">
    <property type="entry name" value="Beta-glucan_modifiers"/>
</dbReference>
<evidence type="ECO:0000313" key="11">
    <source>
        <dbReference type="Proteomes" id="UP001305414"/>
    </source>
</evidence>
<dbReference type="Pfam" id="PF00332">
    <property type="entry name" value="Glyco_hydro_17"/>
    <property type="match status" value="1"/>
</dbReference>
<keyword evidence="5 9" id="KW-0732">Signal</keyword>
<evidence type="ECO:0000256" key="4">
    <source>
        <dbReference type="ARBA" id="ARBA00022525"/>
    </source>
</evidence>
<dbReference type="Proteomes" id="UP001305414">
    <property type="component" value="Unassembled WGS sequence"/>
</dbReference>
<keyword evidence="11" id="KW-1185">Reference proteome</keyword>
<dbReference type="SUPFAM" id="SSF51445">
    <property type="entry name" value="(Trans)glycosidases"/>
    <property type="match status" value="1"/>
</dbReference>
<keyword evidence="3" id="KW-0134">Cell wall</keyword>
<keyword evidence="6" id="KW-0378">Hydrolase</keyword>
<feature type="region of interest" description="Disordered" evidence="8">
    <location>
        <begin position="317"/>
        <end position="339"/>
    </location>
</feature>
<feature type="signal peptide" evidence="9">
    <location>
        <begin position="1"/>
        <end position="20"/>
    </location>
</feature>
<evidence type="ECO:0008006" key="12">
    <source>
        <dbReference type="Google" id="ProtNLM"/>
    </source>
</evidence>
<evidence type="ECO:0000256" key="3">
    <source>
        <dbReference type="ARBA" id="ARBA00022512"/>
    </source>
</evidence>
<feature type="compositionally biased region" description="Low complexity" evidence="8">
    <location>
        <begin position="322"/>
        <end position="339"/>
    </location>
</feature>
<comment type="similarity">
    <text evidence="2 7">Belongs to the glycosyl hydrolase 17 family.</text>
</comment>
<dbReference type="GO" id="GO:0005975">
    <property type="term" value="P:carbohydrate metabolic process"/>
    <property type="evidence" value="ECO:0007669"/>
    <property type="project" value="InterPro"/>
</dbReference>
<feature type="chain" id="PRO_5042885768" description="Glucan endo-1,3-beta-glucosidase eglC" evidence="9">
    <location>
        <begin position="21"/>
        <end position="424"/>
    </location>
</feature>
<proteinExistence type="inferred from homology"/>
<dbReference type="GO" id="GO:0071555">
    <property type="term" value="P:cell wall organization"/>
    <property type="evidence" value="ECO:0007669"/>
    <property type="project" value="TreeGrafter"/>
</dbReference>